<comment type="caution">
    <text evidence="3">The sequence shown here is derived from an EMBL/GenBank/DDBJ whole genome shotgun (WGS) entry which is preliminary data.</text>
</comment>
<organism evidence="3 4">
    <name type="scientific">Caenorhabditis bovis</name>
    <dbReference type="NCBI Taxonomy" id="2654633"/>
    <lineage>
        <taxon>Eukaryota</taxon>
        <taxon>Metazoa</taxon>
        <taxon>Ecdysozoa</taxon>
        <taxon>Nematoda</taxon>
        <taxon>Chromadorea</taxon>
        <taxon>Rhabditida</taxon>
        <taxon>Rhabditina</taxon>
        <taxon>Rhabditomorpha</taxon>
        <taxon>Rhabditoidea</taxon>
        <taxon>Rhabditidae</taxon>
        <taxon>Peloderinae</taxon>
        <taxon>Caenorhabditis</taxon>
    </lineage>
</organism>
<gene>
    <name evidence="3" type="ORF">CBOVIS_LOCUS8362</name>
</gene>
<dbReference type="Proteomes" id="UP000494206">
    <property type="component" value="Unassembled WGS sequence"/>
</dbReference>
<dbReference type="EMBL" id="CADEPM010000005">
    <property type="protein sequence ID" value="CAB3406267.1"/>
    <property type="molecule type" value="Genomic_DNA"/>
</dbReference>
<evidence type="ECO:0000256" key="1">
    <source>
        <dbReference type="SAM" id="Coils"/>
    </source>
</evidence>
<sequence length="86" mass="9853">MLVLHKLIVAVVLIFALCACAPLSDTVNVSGSFRVLGENEQVLTNQQFQEIEHPFFQLESVKLARAILEKQYAEEKRRKAQQRQLQ</sequence>
<feature type="chain" id="PRO_5035738800" description="Lipoprotein" evidence="2">
    <location>
        <begin position="21"/>
        <end position="86"/>
    </location>
</feature>
<evidence type="ECO:0000313" key="3">
    <source>
        <dbReference type="EMBL" id="CAB3406267.1"/>
    </source>
</evidence>
<feature type="coiled-coil region" evidence="1">
    <location>
        <begin position="58"/>
        <end position="85"/>
    </location>
</feature>
<evidence type="ECO:0000313" key="4">
    <source>
        <dbReference type="Proteomes" id="UP000494206"/>
    </source>
</evidence>
<proteinExistence type="predicted"/>
<keyword evidence="1" id="KW-0175">Coiled coil</keyword>
<protein>
    <recommendedName>
        <fullName evidence="5">Lipoprotein</fullName>
    </recommendedName>
</protein>
<name>A0A8S1F3P8_9PELO</name>
<evidence type="ECO:0000256" key="2">
    <source>
        <dbReference type="SAM" id="SignalP"/>
    </source>
</evidence>
<dbReference type="AlphaFoldDB" id="A0A8S1F3P8"/>
<dbReference type="PROSITE" id="PS51257">
    <property type="entry name" value="PROKAR_LIPOPROTEIN"/>
    <property type="match status" value="1"/>
</dbReference>
<dbReference type="OrthoDB" id="5800929at2759"/>
<reference evidence="3 4" key="1">
    <citation type="submission" date="2020-04" db="EMBL/GenBank/DDBJ databases">
        <authorList>
            <person name="Laetsch R D."/>
            <person name="Stevens L."/>
            <person name="Kumar S."/>
            <person name="Blaxter L. M."/>
        </authorList>
    </citation>
    <scope>NUCLEOTIDE SEQUENCE [LARGE SCALE GENOMIC DNA]</scope>
</reference>
<feature type="signal peptide" evidence="2">
    <location>
        <begin position="1"/>
        <end position="20"/>
    </location>
</feature>
<accession>A0A8S1F3P8</accession>
<keyword evidence="4" id="KW-1185">Reference proteome</keyword>
<evidence type="ECO:0008006" key="5">
    <source>
        <dbReference type="Google" id="ProtNLM"/>
    </source>
</evidence>
<keyword evidence="2" id="KW-0732">Signal</keyword>